<dbReference type="GO" id="GO:0016874">
    <property type="term" value="F:ligase activity"/>
    <property type="evidence" value="ECO:0007669"/>
    <property type="project" value="UniProtKB-KW"/>
</dbReference>
<feature type="domain" description="AMP-dependent synthetase/ligase" evidence="1">
    <location>
        <begin position="193"/>
        <end position="311"/>
    </location>
</feature>
<dbReference type="InterPro" id="IPR042099">
    <property type="entry name" value="ANL_N_sf"/>
</dbReference>
<keyword evidence="2" id="KW-0436">Ligase</keyword>
<organism evidence="2 3">
    <name type="scientific">Kineobactrum salinum</name>
    <dbReference type="NCBI Taxonomy" id="2708301"/>
    <lineage>
        <taxon>Bacteria</taxon>
        <taxon>Pseudomonadati</taxon>
        <taxon>Pseudomonadota</taxon>
        <taxon>Gammaproteobacteria</taxon>
        <taxon>Cellvibrionales</taxon>
        <taxon>Halieaceae</taxon>
        <taxon>Kineobactrum</taxon>
    </lineage>
</organism>
<proteinExistence type="predicted"/>
<dbReference type="SUPFAM" id="SSF56801">
    <property type="entry name" value="Acetyl-CoA synthetase-like"/>
    <property type="match status" value="1"/>
</dbReference>
<dbReference type="Proteomes" id="UP000477680">
    <property type="component" value="Chromosome"/>
</dbReference>
<dbReference type="InterPro" id="IPR000873">
    <property type="entry name" value="AMP-dep_synth/lig_dom"/>
</dbReference>
<dbReference type="AlphaFoldDB" id="A0A6C0TZC2"/>
<dbReference type="PANTHER" id="PTHR36932:SF1">
    <property type="entry name" value="CAPSULAR POLYSACCHARIDE BIOSYNTHESIS PROTEIN"/>
    <property type="match status" value="1"/>
</dbReference>
<dbReference type="PANTHER" id="PTHR36932">
    <property type="entry name" value="CAPSULAR POLYSACCHARIDE BIOSYNTHESIS PROTEIN"/>
    <property type="match status" value="1"/>
</dbReference>
<name>A0A6C0TZC2_9GAMM</name>
<sequence>MSLYQKLVAGLLLPLHEKLKGHDTIAVHNAMEKSQWLSPEQLAQLQLDNLRRFLLRIGSTVPYYEALFARLGFDPAELTSLTDLQRLPLTDKATIRAHTEDLKARGASGLKRFNTGGSSGEPLIFYLGNERVSHDVAAKRRATRWWGVDIGDPEIVVWGSPIELGAQDRVRLLRDRLFRTELLSAFEMSEANLARFVQRIRDCRPAMLFGYPSSLALIADYAREQGVPLDNLGIKVAFVTSERLYDHQRERIEQVFGCPVANGYGGRDAGFIAHACPEGSLHITAEDMVLEIVDGDGTVLPPGESGEIVVTHLFTSEFPFVRYRTGDVGVLGSEPCACGRGLPVLASVEGRATDFVTAADGTVLHGLALIYVLRDIPGVDEFRIVQESLQQTRVEVVATGAVDRSDLAQEIQRQFRQRLGAEVEVPVEYLEAIPREQSGKFRYVVSKVATR</sequence>
<dbReference type="RefSeq" id="WP_163493969.1">
    <property type="nucleotide sequence ID" value="NZ_CP048711.1"/>
</dbReference>
<dbReference type="EMBL" id="CP048711">
    <property type="protein sequence ID" value="QIB64719.1"/>
    <property type="molecule type" value="Genomic_DNA"/>
</dbReference>
<dbReference type="KEGG" id="kim:G3T16_04245"/>
<protein>
    <submittedName>
        <fullName evidence="2">Phenylacetate--CoA ligase family protein</fullName>
    </submittedName>
</protein>
<evidence type="ECO:0000313" key="2">
    <source>
        <dbReference type="EMBL" id="QIB64719.1"/>
    </source>
</evidence>
<dbReference type="Gene3D" id="3.40.50.12780">
    <property type="entry name" value="N-terminal domain of ligase-like"/>
    <property type="match status" value="1"/>
</dbReference>
<keyword evidence="3" id="KW-1185">Reference proteome</keyword>
<accession>A0A6C0TZC2</accession>
<reference evidence="2 3" key="1">
    <citation type="submission" date="2020-02" db="EMBL/GenBank/DDBJ databases">
        <title>Genome sequencing for Kineobactrum sp. M2.</title>
        <authorList>
            <person name="Park S.-J."/>
        </authorList>
    </citation>
    <scope>NUCLEOTIDE SEQUENCE [LARGE SCALE GENOMIC DNA]</scope>
    <source>
        <strain evidence="2 3">M2</strain>
    </source>
</reference>
<gene>
    <name evidence="2" type="ORF">G3T16_04245</name>
</gene>
<evidence type="ECO:0000313" key="3">
    <source>
        <dbReference type="Proteomes" id="UP000477680"/>
    </source>
</evidence>
<dbReference type="InterPro" id="IPR053158">
    <property type="entry name" value="CapK_Type1_Caps_Biosynth"/>
</dbReference>
<dbReference type="Pfam" id="PF00501">
    <property type="entry name" value="AMP-binding"/>
    <property type="match status" value="1"/>
</dbReference>
<evidence type="ECO:0000259" key="1">
    <source>
        <dbReference type="Pfam" id="PF00501"/>
    </source>
</evidence>